<feature type="transmembrane region" description="Helical" evidence="1">
    <location>
        <begin position="189"/>
        <end position="212"/>
    </location>
</feature>
<evidence type="ECO:0000256" key="1">
    <source>
        <dbReference type="SAM" id="Phobius"/>
    </source>
</evidence>
<feature type="transmembrane region" description="Helical" evidence="1">
    <location>
        <begin position="109"/>
        <end position="133"/>
    </location>
</feature>
<name>A0A0M0BUD8_9ARCH</name>
<keyword evidence="1" id="KW-0812">Transmembrane</keyword>
<feature type="transmembrane region" description="Helical" evidence="1">
    <location>
        <begin position="7"/>
        <end position="29"/>
    </location>
</feature>
<reference evidence="3" key="1">
    <citation type="submission" date="2015-06" db="EMBL/GenBank/DDBJ databases">
        <title>New insights into the roles of widespread benthic archaea in carbon and nitrogen cycling.</title>
        <authorList>
            <person name="Lazar C.S."/>
            <person name="Baker B.J."/>
            <person name="Seitz K.W."/>
            <person name="Hyde A.S."/>
            <person name="Dick G.J."/>
            <person name="Hinrichs K.-U."/>
            <person name="Teske A.P."/>
        </authorList>
    </citation>
    <scope>NUCLEOTIDE SEQUENCE [LARGE SCALE GENOMIC DNA]</scope>
</reference>
<dbReference type="Proteomes" id="UP000054016">
    <property type="component" value="Unassembled WGS sequence"/>
</dbReference>
<protein>
    <submittedName>
        <fullName evidence="2">Uncharacterized protein</fullName>
    </submittedName>
</protein>
<feature type="transmembrane region" description="Helical" evidence="1">
    <location>
        <begin position="165"/>
        <end position="183"/>
    </location>
</feature>
<comment type="caution">
    <text evidence="2">The sequence shown here is derived from an EMBL/GenBank/DDBJ whole genome shotgun (WGS) entry which is preliminary data.</text>
</comment>
<organism evidence="2 3">
    <name type="scientific">miscellaneous Crenarchaeota group-1 archaeon SG8-32-3</name>
    <dbReference type="NCBI Taxonomy" id="1685125"/>
    <lineage>
        <taxon>Archaea</taxon>
        <taxon>Candidatus Bathyarchaeota</taxon>
        <taxon>MCG-1</taxon>
    </lineage>
</organism>
<dbReference type="EMBL" id="LFWV01000007">
    <property type="protein sequence ID" value="KON32243.1"/>
    <property type="molecule type" value="Genomic_DNA"/>
</dbReference>
<feature type="transmembrane region" description="Helical" evidence="1">
    <location>
        <begin position="41"/>
        <end position="63"/>
    </location>
</feature>
<keyword evidence="1" id="KW-1133">Transmembrane helix</keyword>
<keyword evidence="1" id="KW-0472">Membrane</keyword>
<sequence length="229" mass="25143">MGKDWGPLASLVFLVVMSVVGLVLIPVLVLQPNLIHVQVSIRHGLAGALYLVICVFGVLAVFYPSKCKRLFGKSQNPLTQASKASVQIRGHHPDCQNYGANRIKVGGKIFCAACSGLLIGAVAVFIGAVLYFFVGLEIVWSNIWLLVLGEICILLGLAQIKFAGYVKMFINVIFVVGSFVTLVETDLLGGSILVDLYVLGLIVFMLWLRILFSEWNNRRICQTCQLCFH</sequence>
<proteinExistence type="predicted"/>
<feature type="transmembrane region" description="Helical" evidence="1">
    <location>
        <begin position="139"/>
        <end position="158"/>
    </location>
</feature>
<accession>A0A0M0BUD8</accession>
<evidence type="ECO:0000313" key="3">
    <source>
        <dbReference type="Proteomes" id="UP000054016"/>
    </source>
</evidence>
<evidence type="ECO:0000313" key="2">
    <source>
        <dbReference type="EMBL" id="KON32243.1"/>
    </source>
</evidence>
<dbReference type="AlphaFoldDB" id="A0A0M0BUD8"/>
<gene>
    <name evidence="2" type="ORF">AC478_00835</name>
</gene>